<dbReference type="InterPro" id="IPR001296">
    <property type="entry name" value="Glyco_trans_1"/>
</dbReference>
<feature type="domain" description="Glycosyl transferase family 1" evidence="1">
    <location>
        <begin position="175"/>
        <end position="328"/>
    </location>
</feature>
<reference evidence="3 4" key="1">
    <citation type="journal article" date="2012" name="J. Bacteriol.">
        <title>Complete genome sequence of Klebsiella pneumoniae subsp. pneumoniae HS11286, a multidrug-resistant strain isolated from human sputum.</title>
        <authorList>
            <person name="Liu P."/>
            <person name="Li P."/>
            <person name="Jiang X."/>
            <person name="Bi D."/>
            <person name="Xie Y."/>
            <person name="Tai C."/>
            <person name="Deng Z."/>
            <person name="Rajakumar K."/>
            <person name="Ou H.Y."/>
        </authorList>
    </citation>
    <scope>NUCLEOTIDE SEQUENCE [LARGE SCALE GENOMIC DNA]</scope>
    <source>
        <strain evidence="3 4">HS11286</strain>
    </source>
</reference>
<dbReference type="PATRIC" id="fig|1125630.4.peg.3472"/>
<feature type="domain" description="Glycosyltransferase subfamily 4-like N-terminal" evidence="2">
    <location>
        <begin position="18"/>
        <end position="165"/>
    </location>
</feature>
<dbReference type="InterPro" id="IPR028098">
    <property type="entry name" value="Glyco_trans_4-like_N"/>
</dbReference>
<name>A0A0H3GSJ8_KLEPH</name>
<accession>A0A0H3GSJ8</accession>
<keyword evidence="4" id="KW-1185">Reference proteome</keyword>
<organism evidence="3 4">
    <name type="scientific">Klebsiella pneumoniae subsp. pneumoniae (strain HS11286)</name>
    <dbReference type="NCBI Taxonomy" id="1125630"/>
    <lineage>
        <taxon>Bacteria</taxon>
        <taxon>Pseudomonadati</taxon>
        <taxon>Pseudomonadota</taxon>
        <taxon>Gammaproteobacteria</taxon>
        <taxon>Enterobacterales</taxon>
        <taxon>Enterobacteriaceae</taxon>
        <taxon>Klebsiella/Raoultella group</taxon>
        <taxon>Klebsiella</taxon>
        <taxon>Klebsiella pneumoniae complex</taxon>
    </lineage>
</organism>
<dbReference type="Pfam" id="PF13439">
    <property type="entry name" value="Glyco_transf_4"/>
    <property type="match status" value="1"/>
</dbReference>
<dbReference type="Pfam" id="PF00534">
    <property type="entry name" value="Glycos_transf_1"/>
    <property type="match status" value="1"/>
</dbReference>
<evidence type="ECO:0000259" key="1">
    <source>
        <dbReference type="Pfam" id="PF00534"/>
    </source>
</evidence>
<dbReference type="RefSeq" id="YP_005227865.1">
    <property type="nucleotide sequence ID" value="NC_016845.1"/>
</dbReference>
<evidence type="ECO:0000313" key="3">
    <source>
        <dbReference type="EMBL" id="AEW62263.1"/>
    </source>
</evidence>
<protein>
    <submittedName>
        <fullName evidence="3">Glycosyltransferase</fullName>
    </submittedName>
</protein>
<dbReference type="GO" id="GO:0016757">
    <property type="term" value="F:glycosyltransferase activity"/>
    <property type="evidence" value="ECO:0007669"/>
    <property type="project" value="InterPro"/>
</dbReference>
<dbReference type="HOGENOM" id="CLU_009583_0_1_6"/>
<dbReference type="Proteomes" id="UP000007841">
    <property type="component" value="Chromosome"/>
</dbReference>
<dbReference type="KEGG" id="kpm:KPHS_35650"/>
<dbReference type="AlphaFoldDB" id="A0A0H3GSJ8"/>
<dbReference type="PANTHER" id="PTHR12526">
    <property type="entry name" value="GLYCOSYLTRANSFERASE"/>
    <property type="match status" value="1"/>
</dbReference>
<dbReference type="CDD" id="cd03801">
    <property type="entry name" value="GT4_PimA-like"/>
    <property type="match status" value="1"/>
</dbReference>
<sequence length="354" mass="39538">MSRIKVLYILPDLSNAGPVNMCLSLIKGLDKKIFDIHVAALGSGELIHQFEGFASVKIFPRSKILNFIKQIKVGNYDIIHSHTIIADLFSFTACSTAKKITTIHNYPDIDSVFRRGRIVGGGLYILQKIAIRSMVKVACSISVRDYCTNKLKFGKVIAIPNGVPPSAYSTKNVNVDSGTINFYYLGSITARKNVEELLLAFSKWSVNKNAKLNIIGGGDLLEALSLKYNNNKIKYYGKISEPAQTVIDFDCFVSASRAEGMPLALLEALSLGKAYICSNIDPHMEVYKSDNGRSGFIYELGNKEELIQSFDKYYNTPNRAMLSQNAKQCFDLYYDMSIMSEHYSKLYLEMGNKV</sequence>
<dbReference type="GeneID" id="11848596"/>
<dbReference type="RefSeq" id="WP_014343311.1">
    <property type="nucleotide sequence ID" value="NC_016845.1"/>
</dbReference>
<dbReference type="Gene3D" id="3.40.50.2000">
    <property type="entry name" value="Glycogen Phosphorylase B"/>
    <property type="match status" value="2"/>
</dbReference>
<dbReference type="GO" id="GO:1901135">
    <property type="term" value="P:carbohydrate derivative metabolic process"/>
    <property type="evidence" value="ECO:0007669"/>
    <property type="project" value="UniProtKB-ARBA"/>
</dbReference>
<evidence type="ECO:0000259" key="2">
    <source>
        <dbReference type="Pfam" id="PF13439"/>
    </source>
</evidence>
<dbReference type="EMBL" id="CP003200">
    <property type="protein sequence ID" value="AEW62263.1"/>
    <property type="molecule type" value="Genomic_DNA"/>
</dbReference>
<proteinExistence type="predicted"/>
<evidence type="ECO:0000313" key="4">
    <source>
        <dbReference type="Proteomes" id="UP000007841"/>
    </source>
</evidence>
<dbReference type="STRING" id="1125630.KPHS_35650"/>
<dbReference type="SUPFAM" id="SSF53756">
    <property type="entry name" value="UDP-Glycosyltransferase/glycogen phosphorylase"/>
    <property type="match status" value="1"/>
</dbReference>
<gene>
    <name evidence="3" type="ordered locus">KPHS_35650</name>
</gene>